<evidence type="ECO:0000256" key="8">
    <source>
        <dbReference type="ARBA" id="ARBA00023273"/>
    </source>
</evidence>
<keyword evidence="5" id="KW-0862">Zinc</keyword>
<sequence>MVIGNERLEKKVQMKDEVVMKKEVQSGIEHVEEEFQMKDEVVIKQEVLIGDEHVEDLQVKGEVVMKKEVLIGDEHVEEEVQMKDEVVIKQEVLIGDEHVEEEVQMKDEVVIKQEVLIGDEHVKEEVQMKDEVVIKQEVLIGDEHVEDLQVKGEVVMKKEVLIGDEHVKEEVQMKDEEVIKQEELIGDEHVEEHVRNSRSDEDGVAGCPMIKQEHDTTTDLLGDKSDVPQGSFGDQRRSESGPSILVSFRLWKMAPPPELSDEERKAFDFITNGDLAGLTKHMSFHGIKPNIYDEHGMTPLTHACFKGNKEISQYLIDQGADVNSDKHEHGYTALHFAALSGNADLCQILLSADAKPYKTNSVGRTPAQMGGFVGNHHCVTVINNFIPKSDVDYYTVSHGDGVAPILPASIASAFHKLVMQVNIYPIRIALCTLPTLVEEYTKVKNTLGKMSAKQMKGDECNEVMSFKLHYLAFVIGEIIKCDVPEKQSSPVEIFAKRILKPNSGEKYLDSMIRECIREFPHKETTIFRQMVTSLAGIEDPPSAISVITTVINGARGFADDIKVCATCCEETATKKCSKCKKVQYCDRECQRLHWFVHKKECDRNTDESSVK</sequence>
<dbReference type="GO" id="GO:0008270">
    <property type="term" value="F:zinc ion binding"/>
    <property type="evidence" value="ECO:0007669"/>
    <property type="project" value="UniProtKB-KW"/>
</dbReference>
<keyword evidence="2" id="KW-0479">Metal-binding</keyword>
<dbReference type="Pfam" id="PF01753">
    <property type="entry name" value="zf-MYND"/>
    <property type="match status" value="1"/>
</dbReference>
<evidence type="ECO:0000256" key="3">
    <source>
        <dbReference type="ARBA" id="ARBA00022737"/>
    </source>
</evidence>
<feature type="repeat" description="ANK" evidence="9">
    <location>
        <begin position="329"/>
        <end position="361"/>
    </location>
</feature>
<keyword evidence="3" id="KW-0677">Repeat</keyword>
<dbReference type="InterPro" id="IPR036770">
    <property type="entry name" value="Ankyrin_rpt-contain_sf"/>
</dbReference>
<dbReference type="InterPro" id="IPR052452">
    <property type="entry name" value="Ankyrin-MYND_dom_contain_2"/>
</dbReference>
<reference evidence="13" key="1">
    <citation type="journal article" date="2021" name="Mol. Ecol. Resour.">
        <title>Apolygus lucorum genome provides insights into omnivorousness and mesophyll feeding.</title>
        <authorList>
            <person name="Liu Y."/>
            <person name="Liu H."/>
            <person name="Wang H."/>
            <person name="Huang T."/>
            <person name="Liu B."/>
            <person name="Yang B."/>
            <person name="Yin L."/>
            <person name="Li B."/>
            <person name="Zhang Y."/>
            <person name="Zhang S."/>
            <person name="Jiang F."/>
            <person name="Zhang X."/>
            <person name="Ren Y."/>
            <person name="Wang B."/>
            <person name="Wang S."/>
            <person name="Lu Y."/>
            <person name="Wu K."/>
            <person name="Fan W."/>
            <person name="Wang G."/>
        </authorList>
    </citation>
    <scope>NUCLEOTIDE SEQUENCE</scope>
    <source>
        <strain evidence="13">12Hb</strain>
    </source>
</reference>
<evidence type="ECO:0000256" key="2">
    <source>
        <dbReference type="ARBA" id="ARBA00022723"/>
    </source>
</evidence>
<dbReference type="OrthoDB" id="10257049at2759"/>
<evidence type="ECO:0000313" key="13">
    <source>
        <dbReference type="EMBL" id="KAF6206184.1"/>
    </source>
</evidence>
<dbReference type="PROSITE" id="PS50297">
    <property type="entry name" value="ANK_REP_REGION"/>
    <property type="match status" value="2"/>
</dbReference>
<evidence type="ECO:0000259" key="12">
    <source>
        <dbReference type="PROSITE" id="PS50865"/>
    </source>
</evidence>
<dbReference type="SUPFAM" id="SSF48403">
    <property type="entry name" value="Ankyrin repeat"/>
    <property type="match status" value="1"/>
</dbReference>
<accession>A0A8S9XCC6</accession>
<name>A0A8S9XCC6_APOLU</name>
<dbReference type="Gene3D" id="1.25.40.20">
    <property type="entry name" value="Ankyrin repeat-containing domain"/>
    <property type="match status" value="1"/>
</dbReference>
<protein>
    <recommendedName>
        <fullName evidence="12">MYND-type domain-containing protein</fullName>
    </recommendedName>
</protein>
<proteinExistence type="predicted"/>
<dbReference type="InterPro" id="IPR002893">
    <property type="entry name" value="Znf_MYND"/>
</dbReference>
<feature type="domain" description="MYND-type" evidence="12">
    <location>
        <begin position="564"/>
        <end position="601"/>
    </location>
</feature>
<evidence type="ECO:0000256" key="7">
    <source>
        <dbReference type="ARBA" id="ARBA00023069"/>
    </source>
</evidence>
<keyword evidence="14" id="KW-1185">Reference proteome</keyword>
<organism evidence="13 14">
    <name type="scientific">Apolygus lucorum</name>
    <name type="common">Small green plant bug</name>
    <name type="synonym">Lygocoris lucorum</name>
    <dbReference type="NCBI Taxonomy" id="248454"/>
    <lineage>
        <taxon>Eukaryota</taxon>
        <taxon>Metazoa</taxon>
        <taxon>Ecdysozoa</taxon>
        <taxon>Arthropoda</taxon>
        <taxon>Hexapoda</taxon>
        <taxon>Insecta</taxon>
        <taxon>Pterygota</taxon>
        <taxon>Neoptera</taxon>
        <taxon>Paraneoptera</taxon>
        <taxon>Hemiptera</taxon>
        <taxon>Heteroptera</taxon>
        <taxon>Panheteroptera</taxon>
        <taxon>Cimicomorpha</taxon>
        <taxon>Miridae</taxon>
        <taxon>Mirini</taxon>
        <taxon>Apolygus</taxon>
    </lineage>
</organism>
<dbReference type="InterPro" id="IPR011004">
    <property type="entry name" value="Trimer_LpxA-like_sf"/>
</dbReference>
<dbReference type="PANTHER" id="PTHR24150:SF8">
    <property type="entry name" value="ANKYRIN REPEAT AND MYND DOMAIN-CONTAINING PROTEIN 2"/>
    <property type="match status" value="1"/>
</dbReference>
<evidence type="ECO:0000256" key="9">
    <source>
        <dbReference type="PROSITE-ProRule" id="PRU00023"/>
    </source>
</evidence>
<keyword evidence="4 10" id="KW-0863">Zinc-finger</keyword>
<dbReference type="PROSITE" id="PS50088">
    <property type="entry name" value="ANK_REPEAT"/>
    <property type="match status" value="2"/>
</dbReference>
<dbReference type="Gene3D" id="6.10.140.2220">
    <property type="match status" value="1"/>
</dbReference>
<dbReference type="InterPro" id="IPR002110">
    <property type="entry name" value="Ankyrin_rpt"/>
</dbReference>
<gene>
    <name evidence="13" type="ORF">GE061_017412</name>
</gene>
<dbReference type="PROSITE" id="PS50865">
    <property type="entry name" value="ZF_MYND_2"/>
    <property type="match status" value="1"/>
</dbReference>
<keyword evidence="7" id="KW-0969">Cilium</keyword>
<dbReference type="EMBL" id="WIXP02000008">
    <property type="protein sequence ID" value="KAF6206184.1"/>
    <property type="molecule type" value="Genomic_DNA"/>
</dbReference>
<dbReference type="GO" id="GO:0005929">
    <property type="term" value="C:cilium"/>
    <property type="evidence" value="ECO:0007669"/>
    <property type="project" value="UniProtKB-SubCell"/>
</dbReference>
<dbReference type="SUPFAM" id="SSF144232">
    <property type="entry name" value="HIT/MYND zinc finger-like"/>
    <property type="match status" value="1"/>
</dbReference>
<evidence type="ECO:0000313" key="14">
    <source>
        <dbReference type="Proteomes" id="UP000466442"/>
    </source>
</evidence>
<dbReference type="PROSITE" id="PS01360">
    <property type="entry name" value="ZF_MYND_1"/>
    <property type="match status" value="1"/>
</dbReference>
<evidence type="ECO:0000256" key="6">
    <source>
        <dbReference type="ARBA" id="ARBA00023043"/>
    </source>
</evidence>
<dbReference type="PANTHER" id="PTHR24150">
    <property type="entry name" value="ANKYRIN REPEAT AND MYND DOMAIN-CONTAINING PROTEIN 2"/>
    <property type="match status" value="1"/>
</dbReference>
<evidence type="ECO:0000256" key="5">
    <source>
        <dbReference type="ARBA" id="ARBA00022833"/>
    </source>
</evidence>
<dbReference type="Gene3D" id="2.160.10.10">
    <property type="entry name" value="Hexapeptide repeat proteins"/>
    <property type="match status" value="1"/>
</dbReference>
<evidence type="ECO:0000256" key="4">
    <source>
        <dbReference type="ARBA" id="ARBA00022771"/>
    </source>
</evidence>
<dbReference type="AlphaFoldDB" id="A0A8S9XCC6"/>
<keyword evidence="6 9" id="KW-0040">ANK repeat</keyword>
<evidence type="ECO:0000256" key="10">
    <source>
        <dbReference type="PROSITE-ProRule" id="PRU00134"/>
    </source>
</evidence>
<dbReference type="Proteomes" id="UP000466442">
    <property type="component" value="Unassembled WGS sequence"/>
</dbReference>
<dbReference type="Pfam" id="PF12796">
    <property type="entry name" value="Ank_2"/>
    <property type="match status" value="1"/>
</dbReference>
<keyword evidence="8" id="KW-0966">Cell projection</keyword>
<dbReference type="SMART" id="SM00248">
    <property type="entry name" value="ANK"/>
    <property type="match status" value="2"/>
</dbReference>
<comment type="subcellular location">
    <subcellularLocation>
        <location evidence="1">Cell projection</location>
        <location evidence="1">Cilium</location>
    </subcellularLocation>
</comment>
<evidence type="ECO:0000256" key="1">
    <source>
        <dbReference type="ARBA" id="ARBA00004138"/>
    </source>
</evidence>
<dbReference type="SUPFAM" id="SSF51161">
    <property type="entry name" value="Trimeric LpxA-like enzymes"/>
    <property type="match status" value="1"/>
</dbReference>
<evidence type="ECO:0000256" key="11">
    <source>
        <dbReference type="SAM" id="MobiDB-lite"/>
    </source>
</evidence>
<feature type="region of interest" description="Disordered" evidence="11">
    <location>
        <begin position="214"/>
        <end position="240"/>
    </location>
</feature>
<feature type="repeat" description="ANK" evidence="9">
    <location>
        <begin position="295"/>
        <end position="327"/>
    </location>
</feature>
<feature type="compositionally biased region" description="Basic and acidic residues" evidence="11">
    <location>
        <begin position="214"/>
        <end position="226"/>
    </location>
</feature>
<comment type="caution">
    <text evidence="13">The sequence shown here is derived from an EMBL/GenBank/DDBJ whole genome shotgun (WGS) entry which is preliminary data.</text>
</comment>